<gene>
    <name evidence="2" type="ORF">FG486_16590</name>
</gene>
<comment type="caution">
    <text evidence="2">The sequence shown here is derived from an EMBL/GenBank/DDBJ whole genome shotgun (WGS) entry which is preliminary data.</text>
</comment>
<dbReference type="InterPro" id="IPR034122">
    <property type="entry name" value="Retropepsin-like_bacterial"/>
</dbReference>
<feature type="transmembrane region" description="Helical" evidence="1">
    <location>
        <begin position="34"/>
        <end position="53"/>
    </location>
</feature>
<dbReference type="Pfam" id="PF13975">
    <property type="entry name" value="gag-asp_proteas"/>
    <property type="match status" value="1"/>
</dbReference>
<dbReference type="PROSITE" id="PS00141">
    <property type="entry name" value="ASP_PROTEASE"/>
    <property type="match status" value="1"/>
</dbReference>
<keyword evidence="1" id="KW-1133">Transmembrane helix</keyword>
<dbReference type="RefSeq" id="WP_181268358.1">
    <property type="nucleotide sequence ID" value="NZ_BAAAGB010000001.1"/>
</dbReference>
<dbReference type="EMBL" id="VDES01000003">
    <property type="protein sequence ID" value="MBA1375963.1"/>
    <property type="molecule type" value="Genomic_DNA"/>
</dbReference>
<sequence length="204" mass="21958">MSESDTASLVYSLMLLVLVGSALISRALPIGQTIKMALAWIGIFALIFLLVSFRPEMKLIWQRISAELGLASAPEITGAPLTLRKREDGHFWVTAEVNGRPMRFMVDSGATFTAISTQAAQAAGIEPGGLGLKTVIETANGMVEADRASIADLRVGSLAMRDHDVLISDGLGETNLLGMNFLSELESWRVEGSSMILVPRQPSR</sequence>
<keyword evidence="3" id="KW-1185">Reference proteome</keyword>
<evidence type="ECO:0000313" key="2">
    <source>
        <dbReference type="EMBL" id="MBA1375963.1"/>
    </source>
</evidence>
<reference evidence="2 3" key="1">
    <citation type="journal article" date="1994" name="Int. J. Syst. Bacteriol.">
        <title>Phylogenetic positions of novel aerobic, bacteriochlorophyll a-containing bacteria and description of Roseococcus thiosulfatophilus gen. nov., sp. nov., Erythromicrobium ramosum gen. nov., sp. nov., and Erythrobacter litoralis sp. nov.</title>
        <authorList>
            <person name="Yurkov V."/>
            <person name="Stackebrandt E."/>
            <person name="Holmes A."/>
            <person name="Fuerst J.A."/>
            <person name="Hugenholtz P."/>
            <person name="Golecki J."/>
            <person name="Gad'on N."/>
            <person name="Gorlenko V.M."/>
            <person name="Kompantseva E.I."/>
            <person name="Drews G."/>
        </authorList>
    </citation>
    <scope>NUCLEOTIDE SEQUENCE [LARGE SCALE GENOMIC DNA]</scope>
    <source>
        <strain evidence="2 3">KR-99</strain>
    </source>
</reference>
<protein>
    <submittedName>
        <fullName evidence="2">TIGR02281 family clan AA aspartic protease</fullName>
        <ecNumber evidence="2">3.4.23.-</ecNumber>
    </submittedName>
</protein>
<dbReference type="InterPro" id="IPR011969">
    <property type="entry name" value="Clan_AA_Asp_peptidase_C"/>
</dbReference>
<dbReference type="Proteomes" id="UP000589292">
    <property type="component" value="Unassembled WGS sequence"/>
</dbReference>
<organism evidence="2 3">
    <name type="scientific">Sphingomonas ursincola</name>
    <dbReference type="NCBI Taxonomy" id="56361"/>
    <lineage>
        <taxon>Bacteria</taxon>
        <taxon>Pseudomonadati</taxon>
        <taxon>Pseudomonadota</taxon>
        <taxon>Alphaproteobacteria</taxon>
        <taxon>Sphingomonadales</taxon>
        <taxon>Sphingomonadaceae</taxon>
        <taxon>Sphingomonas</taxon>
    </lineage>
</organism>
<dbReference type="SUPFAM" id="SSF50630">
    <property type="entry name" value="Acid proteases"/>
    <property type="match status" value="1"/>
</dbReference>
<dbReference type="EC" id="3.4.23.-" evidence="2"/>
<dbReference type="GO" id="GO:0006508">
    <property type="term" value="P:proteolysis"/>
    <property type="evidence" value="ECO:0007669"/>
    <property type="project" value="UniProtKB-KW"/>
</dbReference>
<name>A0A7V8RGE3_9SPHN</name>
<dbReference type="CDD" id="cd05483">
    <property type="entry name" value="retropepsin_like_bacteria"/>
    <property type="match status" value="1"/>
</dbReference>
<dbReference type="Gene3D" id="2.40.70.10">
    <property type="entry name" value="Acid Proteases"/>
    <property type="match status" value="1"/>
</dbReference>
<keyword evidence="2" id="KW-0645">Protease</keyword>
<dbReference type="InterPro" id="IPR001969">
    <property type="entry name" value="Aspartic_peptidase_AS"/>
</dbReference>
<feature type="transmembrane region" description="Helical" evidence="1">
    <location>
        <begin position="9"/>
        <end position="28"/>
    </location>
</feature>
<evidence type="ECO:0000256" key="1">
    <source>
        <dbReference type="SAM" id="Phobius"/>
    </source>
</evidence>
<dbReference type="AlphaFoldDB" id="A0A7V8RGE3"/>
<dbReference type="NCBIfam" id="TIGR02281">
    <property type="entry name" value="clan_AA_DTGA"/>
    <property type="match status" value="1"/>
</dbReference>
<keyword evidence="1" id="KW-0472">Membrane</keyword>
<proteinExistence type="predicted"/>
<accession>A0A7V8RGE3</accession>
<keyword evidence="1" id="KW-0812">Transmembrane</keyword>
<keyword evidence="2" id="KW-0378">Hydrolase</keyword>
<dbReference type="InterPro" id="IPR021109">
    <property type="entry name" value="Peptidase_aspartic_dom_sf"/>
</dbReference>
<dbReference type="GO" id="GO:0004190">
    <property type="term" value="F:aspartic-type endopeptidase activity"/>
    <property type="evidence" value="ECO:0007669"/>
    <property type="project" value="InterPro"/>
</dbReference>
<evidence type="ECO:0000313" key="3">
    <source>
        <dbReference type="Proteomes" id="UP000589292"/>
    </source>
</evidence>